<evidence type="ECO:0000313" key="3">
    <source>
        <dbReference type="Proteomes" id="UP000516117"/>
    </source>
</evidence>
<protein>
    <submittedName>
        <fullName evidence="2">Uncharacterized protein</fullName>
    </submittedName>
</protein>
<keyword evidence="1" id="KW-0812">Transmembrane</keyword>
<proteinExistence type="predicted"/>
<sequence>MTGGRRRVWWSTWPGSLGLGVLAFLVAAPGPLAGLAWLVLPDLDSSGLDVEIAAPSPWLTVFAVVQVAAGLVLPVLTARWARKAWLGYVLLGLALCAGVGVVGLVQLGIL</sequence>
<dbReference type="KEGG" id="tdf:H9L22_13140"/>
<organism evidence="2 3">
    <name type="scientific">Tessaracoccus defluvii</name>
    <dbReference type="NCBI Taxonomy" id="1285901"/>
    <lineage>
        <taxon>Bacteria</taxon>
        <taxon>Bacillati</taxon>
        <taxon>Actinomycetota</taxon>
        <taxon>Actinomycetes</taxon>
        <taxon>Propionibacteriales</taxon>
        <taxon>Propionibacteriaceae</taxon>
        <taxon>Tessaracoccus</taxon>
    </lineage>
</organism>
<feature type="transmembrane region" description="Helical" evidence="1">
    <location>
        <begin position="85"/>
        <end position="109"/>
    </location>
</feature>
<dbReference type="RefSeq" id="WP_187720321.1">
    <property type="nucleotide sequence ID" value="NZ_BAABBL010000007.1"/>
</dbReference>
<accession>A0A7H0H3R9</accession>
<evidence type="ECO:0000256" key="1">
    <source>
        <dbReference type="SAM" id="Phobius"/>
    </source>
</evidence>
<dbReference type="AlphaFoldDB" id="A0A7H0H3R9"/>
<keyword evidence="1" id="KW-1133">Transmembrane helix</keyword>
<dbReference type="EMBL" id="CP060789">
    <property type="protein sequence ID" value="QNP55185.1"/>
    <property type="molecule type" value="Genomic_DNA"/>
</dbReference>
<keyword evidence="3" id="KW-1185">Reference proteome</keyword>
<keyword evidence="1" id="KW-0472">Membrane</keyword>
<gene>
    <name evidence="2" type="ORF">H9L22_13140</name>
</gene>
<reference evidence="2 3" key="1">
    <citation type="submission" date="2020-08" db="EMBL/GenBank/DDBJ databases">
        <title>Genome sequence of Tessaracoccus defluvii JCM 17540T.</title>
        <authorList>
            <person name="Hyun D.-W."/>
            <person name="Bae J.-W."/>
        </authorList>
    </citation>
    <scope>NUCLEOTIDE SEQUENCE [LARGE SCALE GENOMIC DNA]</scope>
    <source>
        <strain evidence="2 3">JCM 17540</strain>
    </source>
</reference>
<feature type="transmembrane region" description="Helical" evidence="1">
    <location>
        <begin position="12"/>
        <end position="38"/>
    </location>
</feature>
<dbReference type="Proteomes" id="UP000516117">
    <property type="component" value="Chromosome"/>
</dbReference>
<name>A0A7H0H3R9_9ACTN</name>
<feature type="transmembrane region" description="Helical" evidence="1">
    <location>
        <begin position="58"/>
        <end position="78"/>
    </location>
</feature>
<evidence type="ECO:0000313" key="2">
    <source>
        <dbReference type="EMBL" id="QNP55185.1"/>
    </source>
</evidence>